<dbReference type="AlphaFoldDB" id="A0A2S7MY57"/>
<feature type="domain" description="Calcineurin-like phosphoesterase" evidence="3">
    <location>
        <begin position="1"/>
        <end position="142"/>
    </location>
</feature>
<gene>
    <name evidence="4" type="ORF">CYL18_13710</name>
</gene>
<dbReference type="InterPro" id="IPR000979">
    <property type="entry name" value="Phosphodiesterase_MJ0936/Vps29"/>
</dbReference>
<dbReference type="PANTHER" id="PTHR11124">
    <property type="entry name" value="VACUOLAR SORTING PROTEIN VPS29"/>
    <property type="match status" value="1"/>
</dbReference>
<dbReference type="InterPro" id="IPR024654">
    <property type="entry name" value="Calcineurin-like_PHP_lpxH"/>
</dbReference>
<dbReference type="RefSeq" id="WP_104850089.1">
    <property type="nucleotide sequence ID" value="NZ_PKOZ01000008.1"/>
</dbReference>
<dbReference type="GO" id="GO:0046872">
    <property type="term" value="F:metal ion binding"/>
    <property type="evidence" value="ECO:0007669"/>
    <property type="project" value="UniProtKB-KW"/>
</dbReference>
<dbReference type="Pfam" id="PF12850">
    <property type="entry name" value="Metallophos_2"/>
    <property type="match status" value="1"/>
</dbReference>
<dbReference type="EMBL" id="PKOZ01000008">
    <property type="protein sequence ID" value="PQD94709.1"/>
    <property type="molecule type" value="Genomic_DNA"/>
</dbReference>
<dbReference type="GO" id="GO:0016787">
    <property type="term" value="F:hydrolase activity"/>
    <property type="evidence" value="ECO:0007669"/>
    <property type="project" value="UniProtKB-UniRule"/>
</dbReference>
<evidence type="ECO:0000313" key="5">
    <source>
        <dbReference type="Proteomes" id="UP000239663"/>
    </source>
</evidence>
<keyword evidence="2" id="KW-0479">Metal-binding</keyword>
<sequence>MKALIVSDSHGLYDELHTLYARHKDEVDIFIHCGDSELSQEDEVIKPYATVQGNCDFGDDFPAESVISFDTWSIFVTHGHLFNVKSTLLNVSLKAREVGADIVCFGHSHIAGAEKIDDCLFINPGSIRLPKGSKYKTYAILEKRGKKAIVDFYTLEGDNLPDWSLKTTLS</sequence>
<dbReference type="InterPro" id="IPR041802">
    <property type="entry name" value="MPP_YfcE"/>
</dbReference>
<proteinExistence type="inferred from homology"/>
<dbReference type="EC" id="3.1.4.-" evidence="2"/>
<evidence type="ECO:0000256" key="2">
    <source>
        <dbReference type="RuleBase" id="RU362039"/>
    </source>
</evidence>
<keyword evidence="5" id="KW-1185">Reference proteome</keyword>
<dbReference type="CDD" id="cd00841">
    <property type="entry name" value="MPP_YfcE"/>
    <property type="match status" value="1"/>
</dbReference>
<dbReference type="InterPro" id="IPR029052">
    <property type="entry name" value="Metallo-depent_PP-like"/>
</dbReference>
<dbReference type="SUPFAM" id="SSF56300">
    <property type="entry name" value="Metallo-dependent phosphatases"/>
    <property type="match status" value="1"/>
</dbReference>
<name>A0A2S7MY57_9BACI</name>
<comment type="similarity">
    <text evidence="1 2">Belongs to the metallophosphoesterase superfamily. YfcE family.</text>
</comment>
<organism evidence="4 5">
    <name type="scientific">Pradoshia eiseniae</name>
    <dbReference type="NCBI Taxonomy" id="2064768"/>
    <lineage>
        <taxon>Bacteria</taxon>
        <taxon>Bacillati</taxon>
        <taxon>Bacillota</taxon>
        <taxon>Bacilli</taxon>
        <taxon>Bacillales</taxon>
        <taxon>Bacillaceae</taxon>
        <taxon>Pradoshia</taxon>
    </lineage>
</organism>
<evidence type="ECO:0000313" key="4">
    <source>
        <dbReference type="EMBL" id="PQD94709.1"/>
    </source>
</evidence>
<evidence type="ECO:0000256" key="1">
    <source>
        <dbReference type="ARBA" id="ARBA00008950"/>
    </source>
</evidence>
<reference evidence="4 5" key="1">
    <citation type="submission" date="2017-12" db="EMBL/GenBank/DDBJ databases">
        <title>Taxonomic description and draft genome of Pradoshia cofamensis Gen. nov., sp. nov., a thermotolerant bacillale isolated from anterior gut of earthworm Eisenia fetida.</title>
        <authorList>
            <person name="Saha T."/>
            <person name="Chakraborty R."/>
        </authorList>
    </citation>
    <scope>NUCLEOTIDE SEQUENCE [LARGE SCALE GENOMIC DNA]</scope>
    <source>
        <strain evidence="4 5">EAG3</strain>
    </source>
</reference>
<dbReference type="Gene3D" id="3.60.21.10">
    <property type="match status" value="1"/>
</dbReference>
<dbReference type="Proteomes" id="UP000239663">
    <property type="component" value="Unassembled WGS sequence"/>
</dbReference>
<comment type="cofactor">
    <cofactor evidence="2">
        <name>a divalent metal cation</name>
        <dbReference type="ChEBI" id="CHEBI:60240"/>
    </cofactor>
</comment>
<dbReference type="NCBIfam" id="TIGR00040">
    <property type="entry name" value="yfcE"/>
    <property type="match status" value="1"/>
</dbReference>
<protein>
    <recommendedName>
        <fullName evidence="2">Phosphoesterase</fullName>
        <ecNumber evidence="2">3.1.4.-</ecNumber>
    </recommendedName>
</protein>
<evidence type="ECO:0000259" key="3">
    <source>
        <dbReference type="Pfam" id="PF12850"/>
    </source>
</evidence>
<comment type="caution">
    <text evidence="4">The sequence shown here is derived from an EMBL/GenBank/DDBJ whole genome shotgun (WGS) entry which is preliminary data.</text>
</comment>
<accession>A0A2S7MY57</accession>
<dbReference type="OrthoDB" id="9800565at2"/>